<protein>
    <submittedName>
        <fullName evidence="5">Conjugative relaxase-like TrwC/TraI family protein</fullName>
    </submittedName>
</protein>
<evidence type="ECO:0000256" key="2">
    <source>
        <dbReference type="ARBA" id="ARBA00022840"/>
    </source>
</evidence>
<gene>
    <name evidence="5" type="ORF">C8D98_0045</name>
</gene>
<sequence length="892" mass="100054">MSLARSISASNAEKYYYEKDPLLSKEPEGNSKWQGQGAEKLGLNGQVSKDTFVKILDGRHPETGQRLVALGVNGEHRAGIDFVFSPPKSVSIYALHGGHAEILKAHQEAVRDTIKHIETIVTSRSTENGQTKYQNTSNVVAATFMHSTSRANDPQLHTHAIIMNMTESNGEWKAVSNESLFISQNIINQVYQNHLAQNIVELGYSIDRRGSSFEISGFKQEWIDQFSKRSDEVTKYLNENIDKLREQYPEASEQKLKDLAILASRDEKDKSITSAELKDLWESQVSRDSIEQAVCNSIEQQLQSYTLEKTADLITENQNTFTKELFAETYLKLNVGSRTIEDFKIELQKSLSNEQIQKVGEVPTRIGARTINLPQAIYTTANVIETEKAILNTIENQKSIKSYMTAELVSQYLENTSLTAGQQQLVEHIATTDKRFSFIQGDAGTGKTYALDMVASILQQESEVKIIGASFTGKAAAEIEEKTSGNIQAHTLHSLLNNWDQHIKLDQASLLIVDEASMISSKQFASIIAHAQQTDTRVIFIGDTKQLQPIQAGQIFKDAIDKFGADVVLSENLRQQTSLAQEIVGSVKDYHQGINDNGVHQAFSSLSANDKIHEQSDFTSKAIKDYISNIQANKDTLLLTHKNDLKDTLNINIRDRLLDSNTHRFELTVREQINISQTDKFNSHSYEAGQSIFITAAIDNFKAGSEWQISSIDHENNSLNVINPKGYTESIDLSEHGNHISAFTEQTKEFAIGDKIVFEKNDYLIDVKNGQTGQIESYENGILSINKDNGDSVNFKPENYNYLDYGYALTVHKAQGQTCDTVQYVTESNDKMINSESFYVAMTRATDDINIYTDDADKLADRASIHENEISLHDMLENTNTHETEIDNQIEF</sequence>
<keyword evidence="6" id="KW-1185">Reference proteome</keyword>
<dbReference type="InterPro" id="IPR027417">
    <property type="entry name" value="P-loop_NTPase"/>
</dbReference>
<dbReference type="PANTHER" id="PTHR43788">
    <property type="entry name" value="DNA2/NAM7 HELICASE FAMILY MEMBER"/>
    <property type="match status" value="1"/>
</dbReference>
<dbReference type="InterPro" id="IPR014059">
    <property type="entry name" value="TraI/TrwC_relax"/>
</dbReference>
<evidence type="ECO:0000313" key="6">
    <source>
        <dbReference type="Proteomes" id="UP000294614"/>
    </source>
</evidence>
<dbReference type="Gene3D" id="3.40.50.300">
    <property type="entry name" value="P-loop containing nucleotide triphosphate hydrolases"/>
    <property type="match status" value="2"/>
</dbReference>
<dbReference type="InterPro" id="IPR014862">
    <property type="entry name" value="TrwC"/>
</dbReference>
<dbReference type="Pfam" id="PF01443">
    <property type="entry name" value="Viral_helicase1"/>
    <property type="match status" value="1"/>
</dbReference>
<keyword evidence="1" id="KW-0547">Nucleotide-binding</keyword>
<reference evidence="5 6" key="1">
    <citation type="submission" date="2019-03" db="EMBL/GenBank/DDBJ databases">
        <title>Genomic Encyclopedia of Type Strains, Phase IV (KMG-IV): sequencing the most valuable type-strain genomes for metagenomic binning, comparative biology and taxonomic classification.</title>
        <authorList>
            <person name="Goeker M."/>
        </authorList>
    </citation>
    <scope>NUCLEOTIDE SEQUENCE [LARGE SCALE GENOMIC DNA]</scope>
    <source>
        <strain evidence="5 6">DSM 24984</strain>
    </source>
</reference>
<comment type="caution">
    <text evidence="5">The sequence shown here is derived from an EMBL/GenBank/DDBJ whole genome shotgun (WGS) entry which is preliminary data.</text>
</comment>
<dbReference type="GO" id="GO:0005524">
    <property type="term" value="F:ATP binding"/>
    <property type="evidence" value="ECO:0007669"/>
    <property type="project" value="UniProtKB-KW"/>
</dbReference>
<dbReference type="Proteomes" id="UP000294614">
    <property type="component" value="Unassembled WGS sequence"/>
</dbReference>
<evidence type="ECO:0000259" key="4">
    <source>
        <dbReference type="Pfam" id="PF08751"/>
    </source>
</evidence>
<dbReference type="AlphaFoldDB" id="A0A4R1KAV5"/>
<dbReference type="CDD" id="cd18809">
    <property type="entry name" value="SF1_C_RecD"/>
    <property type="match status" value="1"/>
</dbReference>
<dbReference type="RefSeq" id="WP_165871129.1">
    <property type="nucleotide sequence ID" value="NZ_SMGG01000003.1"/>
</dbReference>
<dbReference type="InterPro" id="IPR050534">
    <property type="entry name" value="Coronavir_polyprotein_1ab"/>
</dbReference>
<dbReference type="Pfam" id="PF13604">
    <property type="entry name" value="AAA_30"/>
    <property type="match status" value="1"/>
</dbReference>
<feature type="domain" description="TrwC relaxase" evidence="4">
    <location>
        <begin position="13"/>
        <end position="285"/>
    </location>
</feature>
<dbReference type="InterPro" id="IPR027351">
    <property type="entry name" value="(+)RNA_virus_helicase_core_dom"/>
</dbReference>
<dbReference type="PANTHER" id="PTHR43788:SF6">
    <property type="entry name" value="DNA HELICASE B"/>
    <property type="match status" value="1"/>
</dbReference>
<dbReference type="Gene3D" id="2.30.30.940">
    <property type="match status" value="1"/>
</dbReference>
<accession>A0A4R1KAV5</accession>
<dbReference type="GO" id="GO:0017116">
    <property type="term" value="F:single-stranded DNA helicase activity"/>
    <property type="evidence" value="ECO:0007669"/>
    <property type="project" value="TreeGrafter"/>
</dbReference>
<evidence type="ECO:0000259" key="3">
    <source>
        <dbReference type="Pfam" id="PF01443"/>
    </source>
</evidence>
<keyword evidence="2" id="KW-0067">ATP-binding</keyword>
<organism evidence="5 6">
    <name type="scientific">Seleniivibrio woodruffii</name>
    <dbReference type="NCBI Taxonomy" id="1078050"/>
    <lineage>
        <taxon>Bacteria</taxon>
        <taxon>Pseudomonadati</taxon>
        <taxon>Deferribacterota</taxon>
        <taxon>Deferribacteres</taxon>
        <taxon>Deferribacterales</taxon>
        <taxon>Geovibrionaceae</taxon>
        <taxon>Seleniivibrio</taxon>
    </lineage>
</organism>
<evidence type="ECO:0000313" key="5">
    <source>
        <dbReference type="EMBL" id="TCK61544.1"/>
    </source>
</evidence>
<feature type="domain" description="(+)RNA virus helicase C-terminal" evidence="3">
    <location>
        <begin position="806"/>
        <end position="853"/>
    </location>
</feature>
<dbReference type="GO" id="GO:0009338">
    <property type="term" value="C:exodeoxyribonuclease V complex"/>
    <property type="evidence" value="ECO:0007669"/>
    <property type="project" value="TreeGrafter"/>
</dbReference>
<dbReference type="Pfam" id="PF08751">
    <property type="entry name" value="TrwC"/>
    <property type="match status" value="1"/>
</dbReference>
<dbReference type="SUPFAM" id="SSF52540">
    <property type="entry name" value="P-loop containing nucleoside triphosphate hydrolases"/>
    <property type="match status" value="1"/>
</dbReference>
<dbReference type="GO" id="GO:0006310">
    <property type="term" value="P:DNA recombination"/>
    <property type="evidence" value="ECO:0007669"/>
    <property type="project" value="TreeGrafter"/>
</dbReference>
<proteinExistence type="predicted"/>
<evidence type="ECO:0000256" key="1">
    <source>
        <dbReference type="ARBA" id="ARBA00022741"/>
    </source>
</evidence>
<dbReference type="SUPFAM" id="SSF55464">
    <property type="entry name" value="Origin of replication-binding domain, RBD-like"/>
    <property type="match status" value="1"/>
</dbReference>
<dbReference type="NCBIfam" id="NF041492">
    <property type="entry name" value="MobF"/>
    <property type="match status" value="1"/>
</dbReference>
<dbReference type="NCBIfam" id="TIGR02686">
    <property type="entry name" value="relax_trwC"/>
    <property type="match status" value="1"/>
</dbReference>
<name>A0A4R1KAV5_9BACT</name>
<dbReference type="CDD" id="cd17933">
    <property type="entry name" value="DEXSc_RecD-like"/>
    <property type="match status" value="1"/>
</dbReference>
<dbReference type="EMBL" id="SMGG01000003">
    <property type="protein sequence ID" value="TCK61544.1"/>
    <property type="molecule type" value="Genomic_DNA"/>
</dbReference>